<proteinExistence type="predicted"/>
<keyword evidence="2" id="KW-1185">Reference proteome</keyword>
<gene>
    <name evidence="1" type="ORF">DPPLL_13850</name>
</gene>
<sequence>MVDDNLLKELNPWKEIPVSAPFVLPHDKMHVDRYNEQLSISNESYLHSELYPEQYAGKFGAEIVLLGKCPGYSPDDASFHSGNTYKKLWKGNVSQSIEDYPLFLLHHELKNAPCFNWWYKKLKSLIEYSSLRIVAKKILEIQLFPYHCKKLRLNKSSKTIPSRGFAGKLVTYAVQRNALIIIMESEKLWKEHVPELHKYPNVFTVNSTRSGAVSPGNLPDGVFDIRAP</sequence>
<dbReference type="RefSeq" id="WP_284154066.1">
    <property type="nucleotide sequence ID" value="NZ_AP025516.1"/>
</dbReference>
<protein>
    <submittedName>
        <fullName evidence="1">Uncharacterized protein</fullName>
    </submittedName>
</protein>
<organism evidence="1 2">
    <name type="scientific">Desulfofustis limnaeus</name>
    <dbReference type="NCBI Taxonomy" id="2740163"/>
    <lineage>
        <taxon>Bacteria</taxon>
        <taxon>Pseudomonadati</taxon>
        <taxon>Thermodesulfobacteriota</taxon>
        <taxon>Desulfobulbia</taxon>
        <taxon>Desulfobulbales</taxon>
        <taxon>Desulfocapsaceae</taxon>
        <taxon>Desulfofustis</taxon>
    </lineage>
</organism>
<accession>A0ABN6M2C9</accession>
<evidence type="ECO:0000313" key="1">
    <source>
        <dbReference type="EMBL" id="BDD87020.1"/>
    </source>
</evidence>
<dbReference type="EMBL" id="AP025516">
    <property type="protein sequence ID" value="BDD87020.1"/>
    <property type="molecule type" value="Genomic_DNA"/>
</dbReference>
<dbReference type="Proteomes" id="UP000830055">
    <property type="component" value="Chromosome"/>
</dbReference>
<reference evidence="1 2" key="1">
    <citation type="submission" date="2022-01" db="EMBL/GenBank/DDBJ databases">
        <title>Desulfofustis limnae sp. nov., a novel mesophilic sulfate-reducing bacterium isolated from marsh soil.</title>
        <authorList>
            <person name="Watanabe M."/>
            <person name="Takahashi A."/>
            <person name="Kojima H."/>
            <person name="Fukui M."/>
        </authorList>
    </citation>
    <scope>NUCLEOTIDE SEQUENCE [LARGE SCALE GENOMIC DNA]</scope>
    <source>
        <strain evidence="1 2">PPLL</strain>
    </source>
</reference>
<name>A0ABN6M2C9_9BACT</name>
<evidence type="ECO:0000313" key="2">
    <source>
        <dbReference type="Proteomes" id="UP000830055"/>
    </source>
</evidence>